<dbReference type="CDD" id="cd22808">
    <property type="entry name" value="Complexin_NTD_CPLX_I_II"/>
    <property type="match status" value="1"/>
</dbReference>
<gene>
    <name evidence="7" type="primary">cpx-1</name>
    <name evidence="7" type="ORF">GZH46_00465</name>
</gene>
<comment type="caution">
    <text evidence="7">The sequence shown here is derived from an EMBL/GenBank/DDBJ whole genome shotgun (WGS) entry which is preliminary data.</text>
</comment>
<reference evidence="7 8" key="1">
    <citation type="submission" date="2020-10" db="EMBL/GenBank/DDBJ databases">
        <authorList>
            <person name="Klimov P.B."/>
            <person name="Dyachkov S.M."/>
            <person name="Chetverikov P.E."/>
        </authorList>
    </citation>
    <scope>NUCLEOTIDE SEQUENCE [LARGE SCALE GENOMIC DNA]</scope>
    <source>
        <strain evidence="7">BMOC 18-1129-001#AD2665</strain>
        <tissue evidence="7">Entire mites</tissue>
    </source>
</reference>
<dbReference type="Pfam" id="PF05835">
    <property type="entry name" value="Synaphin"/>
    <property type="match status" value="1"/>
</dbReference>
<evidence type="ECO:0000256" key="5">
    <source>
        <dbReference type="ARBA" id="ARBA00037297"/>
    </source>
</evidence>
<keyword evidence="8" id="KW-1185">Reference proteome</keyword>
<dbReference type="PANTHER" id="PTHR16705:SF4">
    <property type="entry name" value="COMPLEXIN"/>
    <property type="match status" value="1"/>
</dbReference>
<evidence type="ECO:0000256" key="4">
    <source>
        <dbReference type="ARBA" id="ARBA00022775"/>
    </source>
</evidence>
<feature type="region of interest" description="Disordered" evidence="6">
    <location>
        <begin position="1"/>
        <end position="32"/>
    </location>
</feature>
<protein>
    <submittedName>
        <fullName evidence="7">Complexin-1</fullName>
    </submittedName>
</protein>
<evidence type="ECO:0000256" key="3">
    <source>
        <dbReference type="ARBA" id="ARBA00022483"/>
    </source>
</evidence>
<dbReference type="Gene3D" id="1.20.5.580">
    <property type="entry name" value="Single Helix bin"/>
    <property type="match status" value="1"/>
</dbReference>
<proteinExistence type="inferred from homology"/>
<sequence>MVGNQLSAVKADISSGHESLTQEERAKIEEEEDERLAAIQEAEEIRKNKHRKIEEEREKLRQSVRDKYGIRKKERRQEEIEIEQRLRAIDPLNPANQIAGPRLAPNTKASLEETGFTTKLIQGDLSQATTLVANKIQSLIPKGFSLFK</sequence>
<name>A0ABQ7SC16_9ACAR</name>
<dbReference type="Proteomes" id="UP000825002">
    <property type="component" value="Unassembled WGS sequence"/>
</dbReference>
<comment type="similarity">
    <text evidence="1">Belongs to the complexin/synaphin family.</text>
</comment>
<dbReference type="EMBL" id="JAIFTH010000045">
    <property type="protein sequence ID" value="KAG9510971.1"/>
    <property type="molecule type" value="Genomic_DNA"/>
</dbReference>
<evidence type="ECO:0000256" key="2">
    <source>
        <dbReference type="ARBA" id="ARBA00022448"/>
    </source>
</evidence>
<keyword evidence="3" id="KW-0268">Exocytosis</keyword>
<comment type="function">
    <text evidence="5">Positively regulates a late step in synaptic vesicle exocytosis.</text>
</comment>
<evidence type="ECO:0000256" key="6">
    <source>
        <dbReference type="SAM" id="MobiDB-lite"/>
    </source>
</evidence>
<organism evidence="7 8">
    <name type="scientific">Fragariocoptes setiger</name>
    <dbReference type="NCBI Taxonomy" id="1670756"/>
    <lineage>
        <taxon>Eukaryota</taxon>
        <taxon>Metazoa</taxon>
        <taxon>Ecdysozoa</taxon>
        <taxon>Arthropoda</taxon>
        <taxon>Chelicerata</taxon>
        <taxon>Arachnida</taxon>
        <taxon>Acari</taxon>
        <taxon>Acariformes</taxon>
        <taxon>Trombidiformes</taxon>
        <taxon>Prostigmata</taxon>
        <taxon>Eupodina</taxon>
        <taxon>Eriophyoidea</taxon>
        <taxon>Phytoptidae</taxon>
        <taxon>Fragariocoptes</taxon>
    </lineage>
</organism>
<feature type="non-terminal residue" evidence="7">
    <location>
        <position position="148"/>
    </location>
</feature>
<keyword evidence="2" id="KW-0813">Transport</keyword>
<evidence type="ECO:0000313" key="8">
    <source>
        <dbReference type="Proteomes" id="UP000825002"/>
    </source>
</evidence>
<keyword evidence="4" id="KW-0532">Neurotransmitter transport</keyword>
<dbReference type="InterPro" id="IPR008849">
    <property type="entry name" value="Synaphin"/>
</dbReference>
<accession>A0ABQ7SC16</accession>
<evidence type="ECO:0000256" key="1">
    <source>
        <dbReference type="ARBA" id="ARBA00005396"/>
    </source>
</evidence>
<dbReference type="SUPFAM" id="SSF58038">
    <property type="entry name" value="SNARE fusion complex"/>
    <property type="match status" value="1"/>
</dbReference>
<dbReference type="PANTHER" id="PTHR16705">
    <property type="entry name" value="COMPLEXIN"/>
    <property type="match status" value="1"/>
</dbReference>
<evidence type="ECO:0000313" key="7">
    <source>
        <dbReference type="EMBL" id="KAG9510971.1"/>
    </source>
</evidence>